<name>A0A934IM22_9HYPH</name>
<dbReference type="GO" id="GO:0050660">
    <property type="term" value="F:flavin adenine dinucleotide binding"/>
    <property type="evidence" value="ECO:0007669"/>
    <property type="project" value="InterPro"/>
</dbReference>
<reference evidence="8" key="1">
    <citation type="submission" date="2020-12" db="EMBL/GenBank/DDBJ databases">
        <title>Bacterial taxonomy.</title>
        <authorList>
            <person name="Pan X."/>
        </authorList>
    </citation>
    <scope>NUCLEOTIDE SEQUENCE</scope>
    <source>
        <strain evidence="8">B2012</strain>
    </source>
</reference>
<feature type="domain" description="Glucose-methanol-choline oxidoreductase N-terminal" evidence="6">
    <location>
        <begin position="10"/>
        <end position="299"/>
    </location>
</feature>
<comment type="caution">
    <text evidence="8">The sequence shown here is derived from an EMBL/GenBank/DDBJ whole genome shotgun (WGS) entry which is preliminary data.</text>
</comment>
<dbReference type="PANTHER" id="PTHR11552">
    <property type="entry name" value="GLUCOSE-METHANOL-CHOLINE GMC OXIDOREDUCTASE"/>
    <property type="match status" value="1"/>
</dbReference>
<feature type="binding site" evidence="5">
    <location>
        <position position="223"/>
    </location>
    <ligand>
        <name>FAD</name>
        <dbReference type="ChEBI" id="CHEBI:57692"/>
    </ligand>
</feature>
<dbReference type="InterPro" id="IPR036188">
    <property type="entry name" value="FAD/NAD-bd_sf"/>
</dbReference>
<dbReference type="SUPFAM" id="SSF54373">
    <property type="entry name" value="FAD-linked reductases, C-terminal domain"/>
    <property type="match status" value="1"/>
</dbReference>
<dbReference type="Pfam" id="PF05199">
    <property type="entry name" value="GMC_oxred_C"/>
    <property type="match status" value="1"/>
</dbReference>
<comment type="similarity">
    <text evidence="2">Belongs to the GMC oxidoreductase family.</text>
</comment>
<dbReference type="InterPro" id="IPR007867">
    <property type="entry name" value="GMC_OxRtase_C"/>
</dbReference>
<proteinExistence type="inferred from homology"/>
<dbReference type="Gene3D" id="3.50.50.60">
    <property type="entry name" value="FAD/NAD(P)-binding domain"/>
    <property type="match status" value="1"/>
</dbReference>
<organism evidence="8 9">
    <name type="scientific">Acuticoccus mangrovi</name>
    <dbReference type="NCBI Taxonomy" id="2796142"/>
    <lineage>
        <taxon>Bacteria</taxon>
        <taxon>Pseudomonadati</taxon>
        <taxon>Pseudomonadota</taxon>
        <taxon>Alphaproteobacteria</taxon>
        <taxon>Hyphomicrobiales</taxon>
        <taxon>Amorphaceae</taxon>
        <taxon>Acuticoccus</taxon>
    </lineage>
</organism>
<evidence type="ECO:0000256" key="5">
    <source>
        <dbReference type="PIRSR" id="PIRSR000137-2"/>
    </source>
</evidence>
<dbReference type="SUPFAM" id="SSF51905">
    <property type="entry name" value="FAD/NAD(P)-binding domain"/>
    <property type="match status" value="1"/>
</dbReference>
<evidence type="ECO:0000256" key="2">
    <source>
        <dbReference type="ARBA" id="ARBA00010790"/>
    </source>
</evidence>
<evidence type="ECO:0000259" key="6">
    <source>
        <dbReference type="Pfam" id="PF00732"/>
    </source>
</evidence>
<feature type="binding site" evidence="5">
    <location>
        <position position="88"/>
    </location>
    <ligand>
        <name>FAD</name>
        <dbReference type="ChEBI" id="CHEBI:57692"/>
    </ligand>
</feature>
<dbReference type="Gene3D" id="3.30.560.10">
    <property type="entry name" value="Glucose Oxidase, domain 3"/>
    <property type="match status" value="1"/>
</dbReference>
<dbReference type="EMBL" id="JAEKJA010000003">
    <property type="protein sequence ID" value="MBJ3774906.1"/>
    <property type="molecule type" value="Genomic_DNA"/>
</dbReference>
<dbReference type="InterPro" id="IPR012132">
    <property type="entry name" value="GMC_OxRdtase"/>
</dbReference>
<evidence type="ECO:0000256" key="3">
    <source>
        <dbReference type="ARBA" id="ARBA00022630"/>
    </source>
</evidence>
<dbReference type="InterPro" id="IPR000172">
    <property type="entry name" value="GMC_OxRdtase_N"/>
</dbReference>
<dbReference type="RefSeq" id="WP_198880812.1">
    <property type="nucleotide sequence ID" value="NZ_JAEKJA010000003.1"/>
</dbReference>
<comment type="cofactor">
    <cofactor evidence="1 5">
        <name>FAD</name>
        <dbReference type="ChEBI" id="CHEBI:57692"/>
    </cofactor>
</comment>
<keyword evidence="4 5" id="KW-0274">FAD</keyword>
<accession>A0A934IM22</accession>
<evidence type="ECO:0000313" key="8">
    <source>
        <dbReference type="EMBL" id="MBJ3774906.1"/>
    </source>
</evidence>
<sequence length="553" mass="58494">MANEERITADYVIVGAGSAGCTLAYRLSEDPSVEVVVLEAGEWDRDPLIHIPIGWVRILQQRKHDWMYFCEPEAAVDGRGIECARGKVVGGSSSTNAMAWVRGNRRDFDDWAAAGLAGWGYEDTLPYFKRHERWEGGESALRGGSGPIGVKNCAYEDPLLDAFKAAGAAAGHPWTDDYNGAVQDGFATLQMNIAGGHRASHATHCLRPALKRANCRLLTGAQVTSVDFDGTTATGVTFRHRGTEKVAVAAREVILAGGVINTPQLLMLAGIGDPEALGRHGIATRVPLPGVGANLQDHLSSVVMVARREPGPFHRMMRVDRIAGAVASAYLLGKGFATEVPGGVVAFLKSSVATDRPDIQVMLTAAPITAEPYLEPFKKPFQDAFALRVVTIQPEGRGTVALASADPLAKPLIRQNFLSTERDRRAIVDGVKMMKDILAEAPMAPFVGRELAPGADASEADILAHVRASAITLHHPCGTAAMGGDGDPMAVLDGALRVRGVDRLRVVDGAAMPRITCGNINAPITMMAEKAADLIRAAATAEATVASAAPVAA</sequence>
<keyword evidence="3" id="KW-0285">Flavoprotein</keyword>
<dbReference type="PROSITE" id="PS51257">
    <property type="entry name" value="PROKAR_LIPOPROTEIN"/>
    <property type="match status" value="1"/>
</dbReference>
<dbReference type="PIRSF" id="PIRSF000137">
    <property type="entry name" value="Alcohol_oxidase"/>
    <property type="match status" value="1"/>
</dbReference>
<protein>
    <submittedName>
        <fullName evidence="8">GMC family oxidoreductase N-terminal domain-containing protein</fullName>
    </submittedName>
</protein>
<gene>
    <name evidence="8" type="ORF">JCR33_04360</name>
</gene>
<dbReference type="AlphaFoldDB" id="A0A934IM22"/>
<dbReference type="Pfam" id="PF00732">
    <property type="entry name" value="GMC_oxred_N"/>
    <property type="match status" value="1"/>
</dbReference>
<feature type="binding site" evidence="5">
    <location>
        <position position="509"/>
    </location>
    <ligand>
        <name>FAD</name>
        <dbReference type="ChEBI" id="CHEBI:57692"/>
    </ligand>
</feature>
<evidence type="ECO:0000256" key="1">
    <source>
        <dbReference type="ARBA" id="ARBA00001974"/>
    </source>
</evidence>
<evidence type="ECO:0000259" key="7">
    <source>
        <dbReference type="Pfam" id="PF05199"/>
    </source>
</evidence>
<evidence type="ECO:0000313" key="9">
    <source>
        <dbReference type="Proteomes" id="UP000609531"/>
    </source>
</evidence>
<keyword evidence="9" id="KW-1185">Reference proteome</keyword>
<dbReference type="PANTHER" id="PTHR11552:SF147">
    <property type="entry name" value="CHOLINE DEHYDROGENASE, MITOCHONDRIAL"/>
    <property type="match status" value="1"/>
</dbReference>
<evidence type="ECO:0000256" key="4">
    <source>
        <dbReference type="ARBA" id="ARBA00022827"/>
    </source>
</evidence>
<dbReference type="Proteomes" id="UP000609531">
    <property type="component" value="Unassembled WGS sequence"/>
</dbReference>
<feature type="domain" description="Glucose-methanol-choline oxidoreductase C-terminal" evidence="7">
    <location>
        <begin position="394"/>
        <end position="528"/>
    </location>
</feature>
<dbReference type="GO" id="GO:0016614">
    <property type="term" value="F:oxidoreductase activity, acting on CH-OH group of donors"/>
    <property type="evidence" value="ECO:0007669"/>
    <property type="project" value="InterPro"/>
</dbReference>